<name>A0A4Z0A1G4_9AGAM</name>
<evidence type="ECO:0000313" key="8">
    <source>
        <dbReference type="EMBL" id="TFY80031.1"/>
    </source>
</evidence>
<evidence type="ECO:0000256" key="1">
    <source>
        <dbReference type="ARBA" id="ARBA00008593"/>
    </source>
</evidence>
<dbReference type="Gene3D" id="3.30.460.10">
    <property type="entry name" value="Beta Polymerase, domain 2"/>
    <property type="match status" value="1"/>
</dbReference>
<feature type="region of interest" description="Disordered" evidence="5">
    <location>
        <begin position="537"/>
        <end position="563"/>
    </location>
</feature>
<dbReference type="GO" id="GO:1990817">
    <property type="term" value="F:poly(A) RNA polymerase activity"/>
    <property type="evidence" value="ECO:0007669"/>
    <property type="project" value="UniProtKB-EC"/>
</dbReference>
<dbReference type="STRING" id="135208.A0A4Z0A1G4"/>
<dbReference type="InterPro" id="IPR043519">
    <property type="entry name" value="NT_sf"/>
</dbReference>
<dbReference type="InterPro" id="IPR045862">
    <property type="entry name" value="Trf4-like"/>
</dbReference>
<accession>A0A4Z0A1G4</accession>
<dbReference type="GO" id="GO:0043634">
    <property type="term" value="P:polyadenylation-dependent ncRNA catabolic process"/>
    <property type="evidence" value="ECO:0007669"/>
    <property type="project" value="TreeGrafter"/>
</dbReference>
<feature type="compositionally biased region" description="Basic and acidic residues" evidence="5">
    <location>
        <begin position="34"/>
        <end position="57"/>
    </location>
</feature>
<feature type="domain" description="Poly(A) RNA polymerase mitochondrial-like central palm" evidence="7">
    <location>
        <begin position="192"/>
        <end position="322"/>
    </location>
</feature>
<feature type="region of interest" description="Disordered" evidence="5">
    <location>
        <begin position="599"/>
        <end position="712"/>
    </location>
</feature>
<feature type="domain" description="PAP-associated" evidence="6">
    <location>
        <begin position="385"/>
        <end position="443"/>
    </location>
</feature>
<dbReference type="SUPFAM" id="SSF81301">
    <property type="entry name" value="Nucleotidyltransferase"/>
    <property type="match status" value="1"/>
</dbReference>
<dbReference type="Proteomes" id="UP000298061">
    <property type="component" value="Unassembled WGS sequence"/>
</dbReference>
<dbReference type="EC" id="2.7.7.19" evidence="2"/>
<feature type="compositionally biased region" description="Polar residues" evidence="5">
    <location>
        <begin position="544"/>
        <end position="562"/>
    </location>
</feature>
<evidence type="ECO:0000313" key="9">
    <source>
        <dbReference type="Proteomes" id="UP000298061"/>
    </source>
</evidence>
<dbReference type="GO" id="GO:0031499">
    <property type="term" value="C:TRAMP complex"/>
    <property type="evidence" value="ECO:0007669"/>
    <property type="project" value="TreeGrafter"/>
</dbReference>
<keyword evidence="3" id="KW-0479">Metal-binding</keyword>
<protein>
    <recommendedName>
        <fullName evidence="2">polynucleotide adenylyltransferase</fullName>
        <ecNumber evidence="2">2.7.7.19</ecNumber>
    </recommendedName>
</protein>
<gene>
    <name evidence="8" type="ORF">EWM64_g3977</name>
</gene>
<dbReference type="PANTHER" id="PTHR23092:SF15">
    <property type="entry name" value="INACTIVE NON-CANONICAL POLY(A) RNA POLYMERASE PROTEIN TRF4-2-RELATED"/>
    <property type="match status" value="1"/>
</dbReference>
<dbReference type="GO" id="GO:0010605">
    <property type="term" value="P:negative regulation of macromolecule metabolic process"/>
    <property type="evidence" value="ECO:0007669"/>
    <property type="project" value="UniProtKB-ARBA"/>
</dbReference>
<evidence type="ECO:0000259" key="7">
    <source>
        <dbReference type="Pfam" id="PF22600"/>
    </source>
</evidence>
<dbReference type="CDD" id="cd05402">
    <property type="entry name" value="NT_PAP_TUTase"/>
    <property type="match status" value="1"/>
</dbReference>
<dbReference type="Gene3D" id="1.10.1410.10">
    <property type="match status" value="1"/>
</dbReference>
<dbReference type="FunFam" id="1.10.1410.10:FF:000003">
    <property type="entry name" value="non-canonical poly(A) RNA polymerase PAPD7"/>
    <property type="match status" value="1"/>
</dbReference>
<sequence length="712" mass="79704">MAKDTEDSPSGRPRPKSLKRSTSERKRTKRNRHPTREREKANGIQTVDKEGQVREDNAEAGPGPSTLKSRKKERASPREDTQNGFAGGDDFIPFGFDDSDEGDEDIGRKGKESPRKERKEREWDKGKGKSRDWERDRERDRDRGSARKRKADDYDADDGFANKKQRLDAASRKAPWTVDVDWDTCANVAEMLHREVEAFTRFISPSSEEDEVRSLVVQMIQQAVMKNFADAKVMPFGSFETKLYLPLGDIDLVVVSKSMAYSDRVTVLHALANTLKRAHITDKVTIIAKAKVPIIKFITIHGRLAVDISINQENGLEAGRVVNNFLAEMPALRSLVMICKAFLSQRSMNEVFSGGLGSYSIVCLCISFLQMHPKIRKAEIDPMKNLGVLVMEFFELYGCYFNYEEAGISLRDGGTYFSKRARGWSDYQKSTLLSIEDPIDMSNDIARGSYNLSRVRQTFAGAHGIMTAAAYTLSNVLHSRRTGRSVNLRGHTEPEDMSILSHVLGITQESINRRRLIQEIYDKRVLHRLLGVSPKATVVHDRSSANGSSTSRKNGASASGVQSVWEKADGLREGRSLFGLQSPSPPSRKHDIIDVDALDSEEESRYAMPPKKRQRVGNSRDTHTVFTTDEEDTDDDKPDIYIHTIGDDDDDSLAEEEEEYARADSGSESGEVEAADGLKRREVKTNGASVTDKKRAYWASKGIAPASPDFSS</sequence>
<feature type="region of interest" description="Disordered" evidence="5">
    <location>
        <begin position="1"/>
        <end position="159"/>
    </location>
</feature>
<dbReference type="GO" id="GO:0046872">
    <property type="term" value="F:metal ion binding"/>
    <property type="evidence" value="ECO:0007669"/>
    <property type="project" value="UniProtKB-KW"/>
</dbReference>
<keyword evidence="4" id="KW-0460">Magnesium</keyword>
<comment type="caution">
    <text evidence="8">The sequence shown here is derived from an EMBL/GenBank/DDBJ whole genome shotgun (WGS) entry which is preliminary data.</text>
</comment>
<dbReference type="GO" id="GO:0005730">
    <property type="term" value="C:nucleolus"/>
    <property type="evidence" value="ECO:0007669"/>
    <property type="project" value="TreeGrafter"/>
</dbReference>
<dbReference type="FunFam" id="3.30.460.10:FF:000051">
    <property type="entry name" value="DNA2/NAM7 helicase family protein"/>
    <property type="match status" value="1"/>
</dbReference>
<evidence type="ECO:0000256" key="3">
    <source>
        <dbReference type="ARBA" id="ARBA00022723"/>
    </source>
</evidence>
<dbReference type="PANTHER" id="PTHR23092">
    <property type="entry name" value="POLY(A) RNA POLYMERASE"/>
    <property type="match status" value="1"/>
</dbReference>
<dbReference type="EMBL" id="SFCI01000401">
    <property type="protein sequence ID" value="TFY80031.1"/>
    <property type="molecule type" value="Genomic_DNA"/>
</dbReference>
<proteinExistence type="inferred from homology"/>
<organism evidence="8 9">
    <name type="scientific">Hericium alpestre</name>
    <dbReference type="NCBI Taxonomy" id="135208"/>
    <lineage>
        <taxon>Eukaryota</taxon>
        <taxon>Fungi</taxon>
        <taxon>Dikarya</taxon>
        <taxon>Basidiomycota</taxon>
        <taxon>Agaricomycotina</taxon>
        <taxon>Agaricomycetes</taxon>
        <taxon>Russulales</taxon>
        <taxon>Hericiaceae</taxon>
        <taxon>Hericium</taxon>
    </lineage>
</organism>
<feature type="compositionally biased region" description="Basic and acidic residues" evidence="5">
    <location>
        <begin position="105"/>
        <end position="153"/>
    </location>
</feature>
<dbReference type="InterPro" id="IPR002058">
    <property type="entry name" value="PAP_assoc"/>
</dbReference>
<dbReference type="SUPFAM" id="SSF81631">
    <property type="entry name" value="PAP/OAS1 substrate-binding domain"/>
    <property type="match status" value="1"/>
</dbReference>
<evidence type="ECO:0000259" key="6">
    <source>
        <dbReference type="Pfam" id="PF03828"/>
    </source>
</evidence>
<comment type="similarity">
    <text evidence="1">Belongs to the DNA polymerase type-B-like family.</text>
</comment>
<dbReference type="GO" id="GO:0003729">
    <property type="term" value="F:mRNA binding"/>
    <property type="evidence" value="ECO:0007669"/>
    <property type="project" value="TreeGrafter"/>
</dbReference>
<dbReference type="AlphaFoldDB" id="A0A4Z0A1G4"/>
<dbReference type="Pfam" id="PF03828">
    <property type="entry name" value="PAP_assoc"/>
    <property type="match status" value="1"/>
</dbReference>
<dbReference type="InterPro" id="IPR054708">
    <property type="entry name" value="MTPAP-like_central"/>
</dbReference>
<feature type="compositionally biased region" description="Acidic residues" evidence="5">
    <location>
        <begin position="647"/>
        <end position="659"/>
    </location>
</feature>
<dbReference type="Pfam" id="PF22600">
    <property type="entry name" value="MTPAP-like_central"/>
    <property type="match status" value="1"/>
</dbReference>
<evidence type="ECO:0000256" key="2">
    <source>
        <dbReference type="ARBA" id="ARBA00012388"/>
    </source>
</evidence>
<feature type="compositionally biased region" description="Acidic residues" evidence="5">
    <location>
        <begin position="628"/>
        <end position="637"/>
    </location>
</feature>
<dbReference type="OrthoDB" id="273917at2759"/>
<evidence type="ECO:0000256" key="5">
    <source>
        <dbReference type="SAM" id="MobiDB-lite"/>
    </source>
</evidence>
<evidence type="ECO:0000256" key="4">
    <source>
        <dbReference type="ARBA" id="ARBA00022842"/>
    </source>
</evidence>
<keyword evidence="9" id="KW-1185">Reference proteome</keyword>
<dbReference type="GO" id="GO:0031123">
    <property type="term" value="P:RNA 3'-end processing"/>
    <property type="evidence" value="ECO:0007669"/>
    <property type="project" value="TreeGrafter"/>
</dbReference>
<reference evidence="8 9" key="1">
    <citation type="submission" date="2019-02" db="EMBL/GenBank/DDBJ databases">
        <title>Genome sequencing of the rare red list fungi Hericium alpestre (H. flagellum).</title>
        <authorList>
            <person name="Buettner E."/>
            <person name="Kellner H."/>
        </authorList>
    </citation>
    <scope>NUCLEOTIDE SEQUENCE [LARGE SCALE GENOMIC DNA]</scope>
    <source>
        <strain evidence="8 9">DSM 108284</strain>
    </source>
</reference>